<name>A0A2P5AJ66_PARAD</name>
<dbReference type="EMBL" id="JXTB01000564">
    <property type="protein sequence ID" value="PON36554.1"/>
    <property type="molecule type" value="Genomic_DNA"/>
</dbReference>
<feature type="non-terminal residue" evidence="1">
    <location>
        <position position="1"/>
    </location>
</feature>
<comment type="caution">
    <text evidence="1">The sequence shown here is derived from an EMBL/GenBank/DDBJ whole genome shotgun (WGS) entry which is preliminary data.</text>
</comment>
<organism evidence="1 2">
    <name type="scientific">Parasponia andersonii</name>
    <name type="common">Sponia andersonii</name>
    <dbReference type="NCBI Taxonomy" id="3476"/>
    <lineage>
        <taxon>Eukaryota</taxon>
        <taxon>Viridiplantae</taxon>
        <taxon>Streptophyta</taxon>
        <taxon>Embryophyta</taxon>
        <taxon>Tracheophyta</taxon>
        <taxon>Spermatophyta</taxon>
        <taxon>Magnoliopsida</taxon>
        <taxon>eudicotyledons</taxon>
        <taxon>Gunneridae</taxon>
        <taxon>Pentapetalae</taxon>
        <taxon>rosids</taxon>
        <taxon>fabids</taxon>
        <taxon>Rosales</taxon>
        <taxon>Cannabaceae</taxon>
        <taxon>Parasponia</taxon>
    </lineage>
</organism>
<reference evidence="2" key="1">
    <citation type="submission" date="2016-06" db="EMBL/GenBank/DDBJ databases">
        <title>Parallel loss of symbiosis genes in relatives of nitrogen-fixing non-legume Parasponia.</title>
        <authorList>
            <person name="Van Velzen R."/>
            <person name="Holmer R."/>
            <person name="Bu F."/>
            <person name="Rutten L."/>
            <person name="Van Zeijl A."/>
            <person name="Liu W."/>
            <person name="Santuari L."/>
            <person name="Cao Q."/>
            <person name="Sharma T."/>
            <person name="Shen D."/>
            <person name="Roswanjaya Y."/>
            <person name="Wardhani T."/>
            <person name="Kalhor M.S."/>
            <person name="Jansen J."/>
            <person name="Van den Hoogen J."/>
            <person name="Gungor B."/>
            <person name="Hartog M."/>
            <person name="Hontelez J."/>
            <person name="Verver J."/>
            <person name="Yang W.-C."/>
            <person name="Schijlen E."/>
            <person name="Repin R."/>
            <person name="Schilthuizen M."/>
            <person name="Schranz E."/>
            <person name="Heidstra R."/>
            <person name="Miyata K."/>
            <person name="Fedorova E."/>
            <person name="Kohlen W."/>
            <person name="Bisseling T."/>
            <person name="Smit S."/>
            <person name="Geurts R."/>
        </authorList>
    </citation>
    <scope>NUCLEOTIDE SEQUENCE [LARGE SCALE GENOMIC DNA]</scope>
    <source>
        <strain evidence="2">cv. WU1-14</strain>
    </source>
</reference>
<evidence type="ECO:0000313" key="1">
    <source>
        <dbReference type="EMBL" id="PON36554.1"/>
    </source>
</evidence>
<dbReference type="Proteomes" id="UP000237105">
    <property type="component" value="Unassembled WGS sequence"/>
</dbReference>
<keyword evidence="2" id="KW-1185">Reference proteome</keyword>
<gene>
    <name evidence="1" type="ORF">PanWU01x14_327500</name>
</gene>
<protein>
    <submittedName>
        <fullName evidence="1">Uncharacterized protein</fullName>
    </submittedName>
</protein>
<sequence length="59" mass="6417">ALADFIVEFNKAAKLVLPIDHQEPTRNLLDKLELEARDIWLLHMDGSVGADGSGAGTMI</sequence>
<dbReference type="AlphaFoldDB" id="A0A2P5AJ66"/>
<evidence type="ECO:0000313" key="2">
    <source>
        <dbReference type="Proteomes" id="UP000237105"/>
    </source>
</evidence>
<proteinExistence type="predicted"/>
<accession>A0A2P5AJ66</accession>